<sequence>MKTQPLRYQSLKVVLLYMEANVRIKISQRLPTIRSTEKAVPLRIRCLSLGSTDTSINDTKYFVRVYRVFQPDQVIPKRVEYQNKNGGVPYDLDNFGFQASESNILEAGDVALIDLNGEPLRRDTDEVEERVKQLLRDYETALALKNNSMDTEAAVEELPENNDQDIANNARIRQLSSYSIERLKESIAFYRHELLPFHYRRHNLTPPYTCYIQLTVTTKGTENHIQRYKYTKSLYEAARQLNTILFGGRQCVIQVRDFTMPWCSILRVPVGFKIRIKCIEKILEMSFRYNPILSIIDNSSFPLDKVTISVIFEADLGVNDFHLPAIRSAKLLNIEDGSYAPGLLPLLRTLPNQTVILIYSLASFQADDYFALARSWLNDKRSVGTCYLFPIQEEETVKELLKLIKTRMENPKRTKRCVTVCMGHSNRLEVYYVPAKSHNNPEFGHKWVLTMRVVRVR</sequence>
<evidence type="ECO:0000313" key="1">
    <source>
        <dbReference type="EMBL" id="EFO89582.1"/>
    </source>
</evidence>
<dbReference type="AlphaFoldDB" id="E3N8P2"/>
<dbReference type="OrthoDB" id="5889481at2759"/>
<keyword evidence="2" id="KW-1185">Reference proteome</keyword>
<dbReference type="OMA" id="QRYEYNH"/>
<dbReference type="InParanoid" id="E3N8P2"/>
<gene>
    <name evidence="1" type="ORF">CRE_22635</name>
</gene>
<accession>E3N8P2</accession>
<dbReference type="InterPro" id="IPR021942">
    <property type="entry name" value="DUF3557"/>
</dbReference>
<evidence type="ECO:0000313" key="2">
    <source>
        <dbReference type="Proteomes" id="UP000008281"/>
    </source>
</evidence>
<dbReference type="PANTHER" id="PTHR31379:SF1">
    <property type="entry name" value="F-BOX C PROTEIN-RELATED"/>
    <property type="match status" value="1"/>
</dbReference>
<dbReference type="PANTHER" id="PTHR31379">
    <property type="entry name" value="F-BOX C PROTEIN-RELATED-RELATED"/>
    <property type="match status" value="1"/>
</dbReference>
<dbReference type="EMBL" id="DS268558">
    <property type="protein sequence ID" value="EFO89582.1"/>
    <property type="molecule type" value="Genomic_DNA"/>
</dbReference>
<dbReference type="FunCoup" id="E3N8P2">
    <property type="interactions" value="1258"/>
</dbReference>
<protein>
    <submittedName>
        <fullName evidence="1">Uncharacterized protein</fullName>
    </submittedName>
</protein>
<organism evidence="2">
    <name type="scientific">Caenorhabditis remanei</name>
    <name type="common">Caenorhabditis vulgaris</name>
    <dbReference type="NCBI Taxonomy" id="31234"/>
    <lineage>
        <taxon>Eukaryota</taxon>
        <taxon>Metazoa</taxon>
        <taxon>Ecdysozoa</taxon>
        <taxon>Nematoda</taxon>
        <taxon>Chromadorea</taxon>
        <taxon>Rhabditida</taxon>
        <taxon>Rhabditina</taxon>
        <taxon>Rhabditomorpha</taxon>
        <taxon>Rhabditoidea</taxon>
        <taxon>Rhabditidae</taxon>
        <taxon>Peloderinae</taxon>
        <taxon>Caenorhabditis</taxon>
    </lineage>
</organism>
<dbReference type="Pfam" id="PF12078">
    <property type="entry name" value="DUF3557"/>
    <property type="match status" value="1"/>
</dbReference>
<proteinExistence type="predicted"/>
<dbReference type="Proteomes" id="UP000008281">
    <property type="component" value="Unassembled WGS sequence"/>
</dbReference>
<dbReference type="eggNOG" id="ENOG502TJKE">
    <property type="taxonomic scope" value="Eukaryota"/>
</dbReference>
<dbReference type="HOGENOM" id="CLU_042576_0_1_1"/>
<reference evidence="1" key="1">
    <citation type="submission" date="2007-07" db="EMBL/GenBank/DDBJ databases">
        <title>PCAP assembly of the Caenorhabditis remanei genome.</title>
        <authorList>
            <consortium name="The Caenorhabditis remanei Sequencing Consortium"/>
            <person name="Wilson R.K."/>
        </authorList>
    </citation>
    <scope>NUCLEOTIDE SEQUENCE [LARGE SCALE GENOMIC DNA]</scope>
    <source>
        <strain evidence="1">PB4641</strain>
    </source>
</reference>
<name>E3N8P2_CAERE</name>